<sequence>MLPISYYIIFALILFTIGVFGVSIRRNAIVVFMCIELMLNSVNLLLVAFSKMHHQLNPASAAGTDAQLLVFFIMVVAAAEVSVGLSVIILLFRKVYNVDINLLNRLKN</sequence>
<dbReference type="STRING" id="865938.Weevi_0813"/>
<reference evidence="12 13" key="1">
    <citation type="journal article" date="2011" name="Stand. Genomic Sci.">
        <title>Complete genome sequence of Weeksella virosa type strain (9751).</title>
        <authorList>
            <person name="Lang E."/>
            <person name="Teshima H."/>
            <person name="Lucas S."/>
            <person name="Lapidus A."/>
            <person name="Hammon N."/>
            <person name="Deshpande S."/>
            <person name="Nolan M."/>
            <person name="Cheng J.F."/>
            <person name="Pitluck S."/>
            <person name="Liolios K."/>
            <person name="Pagani I."/>
            <person name="Mikhailova N."/>
            <person name="Ivanova N."/>
            <person name="Mavromatis K."/>
            <person name="Pati A."/>
            <person name="Tapia R."/>
            <person name="Han C."/>
            <person name="Goodwin L."/>
            <person name="Chen A."/>
            <person name="Palaniappan K."/>
            <person name="Land M."/>
            <person name="Hauser L."/>
            <person name="Chang Y.J."/>
            <person name="Jeffries C.D."/>
            <person name="Brambilla E.M."/>
            <person name="Kopitz M."/>
            <person name="Rohde M."/>
            <person name="Goker M."/>
            <person name="Tindall B.J."/>
            <person name="Detter J.C."/>
            <person name="Woyke T."/>
            <person name="Bristow J."/>
            <person name="Eisen J.A."/>
            <person name="Markowitz V."/>
            <person name="Hugenholtz P."/>
            <person name="Klenk H.P."/>
            <person name="Kyrpides N.C."/>
        </authorList>
    </citation>
    <scope>NUCLEOTIDE SEQUENCE [LARGE SCALE GENOMIC DNA]</scope>
    <source>
        <strain evidence="13">ATCC 43766 / DSM 16922 / JCM 21250 / NBRC 16016 / NCTC 11634 / CL345/78</strain>
    </source>
</reference>
<dbReference type="Pfam" id="PF00420">
    <property type="entry name" value="Oxidored_q2"/>
    <property type="match status" value="1"/>
</dbReference>
<dbReference type="PANTHER" id="PTHR11434:SF21">
    <property type="entry name" value="NADH DEHYDROGENASE SUBUNIT 4L-RELATED"/>
    <property type="match status" value="1"/>
</dbReference>
<dbReference type="EMBL" id="CP002455">
    <property type="protein sequence ID" value="ADX67526.1"/>
    <property type="molecule type" value="Genomic_DNA"/>
</dbReference>
<dbReference type="Gene3D" id="1.10.287.3510">
    <property type="match status" value="1"/>
</dbReference>
<dbReference type="AlphaFoldDB" id="F0P0W2"/>
<dbReference type="RefSeq" id="WP_013597917.1">
    <property type="nucleotide sequence ID" value="NC_015144.1"/>
</dbReference>
<evidence type="ECO:0000256" key="11">
    <source>
        <dbReference type="HAMAP-Rule" id="MF_01456"/>
    </source>
</evidence>
<evidence type="ECO:0000313" key="12">
    <source>
        <dbReference type="EMBL" id="ADX67526.1"/>
    </source>
</evidence>
<comment type="catalytic activity">
    <reaction evidence="11">
        <text>a quinone + NADH + 5 H(+)(in) = a quinol + NAD(+) + 4 H(+)(out)</text>
        <dbReference type="Rhea" id="RHEA:57888"/>
        <dbReference type="ChEBI" id="CHEBI:15378"/>
        <dbReference type="ChEBI" id="CHEBI:24646"/>
        <dbReference type="ChEBI" id="CHEBI:57540"/>
        <dbReference type="ChEBI" id="CHEBI:57945"/>
        <dbReference type="ChEBI" id="CHEBI:132124"/>
    </reaction>
</comment>
<evidence type="ECO:0000256" key="10">
    <source>
        <dbReference type="ARBA" id="ARBA00023136"/>
    </source>
</evidence>
<dbReference type="InterPro" id="IPR001133">
    <property type="entry name" value="NADH_UbQ_OxRdtase_chain4L/K"/>
</dbReference>
<dbReference type="OrthoDB" id="9810120at2"/>
<dbReference type="EC" id="7.1.1.-" evidence="11"/>
<dbReference type="HOGENOM" id="CLU_144724_0_0_10"/>
<feature type="transmembrane region" description="Helical" evidence="11">
    <location>
        <begin position="6"/>
        <end position="22"/>
    </location>
</feature>
<dbReference type="InterPro" id="IPR039428">
    <property type="entry name" value="NUOK/Mnh_C1-like"/>
</dbReference>
<comment type="similarity">
    <text evidence="3 11">Belongs to the complex I subunit 4L family.</text>
</comment>
<reference evidence="13" key="2">
    <citation type="journal article" date="2011" name="Stand. Genomic Sci.">
        <title>Complete genome sequence of Weeksella virosa type strain (9751T).</title>
        <authorList>
            <person name="Lang E."/>
            <person name="Teshima H."/>
            <person name="Lucas S."/>
            <person name="Lapidus A."/>
            <person name="Hammon N."/>
            <person name="Deshpande S."/>
            <person name="Nolan M."/>
            <person name="Cheng J."/>
            <person name="Pitluck S."/>
            <person name="Liolios K."/>
            <person name="Pagani I."/>
            <person name="Mikhailova N."/>
            <person name="Ivanova N."/>
            <person name="Mavromatis K."/>
            <person name="Pati A."/>
            <person name="Tapia R."/>
            <person name="Han C."/>
            <person name="Goodwin L."/>
            <person name="Chen A."/>
            <person name="Palaniappan K."/>
            <person name="Land M."/>
            <person name="Hauser L."/>
            <person name="Chang Y."/>
            <person name="Jeffries C."/>
            <person name="Brambilla E."/>
            <person name="Kopitz M."/>
            <person name="Rohde M."/>
            <person name="Goker M."/>
            <person name="Tindall B."/>
            <person name="Detter J."/>
            <person name="Woyke T."/>
            <person name="Bristow J."/>
            <person name="Eisen J."/>
            <person name="Markowitz V."/>
            <person name="Hugenholtz P."/>
            <person name="Klenk H."/>
            <person name="Kyrpides N."/>
        </authorList>
    </citation>
    <scope>NUCLEOTIDE SEQUENCE [LARGE SCALE GENOMIC DNA]</scope>
    <source>
        <strain evidence="13">ATCC 43766 / DSM 16922 / JCM 21250 / NBRC 16016 / NCTC 11634 / CL345/78</strain>
    </source>
</reference>
<proteinExistence type="inferred from homology"/>
<dbReference type="GO" id="GO:0048038">
    <property type="term" value="F:quinone binding"/>
    <property type="evidence" value="ECO:0007669"/>
    <property type="project" value="UniProtKB-KW"/>
</dbReference>
<comment type="subunit">
    <text evidence="11">NDH-1 is composed of 14 different subunits. Subunits NuoA, H, J, K, L, M, N constitute the membrane sector of the complex.</text>
</comment>
<dbReference type="HAMAP" id="MF_01456">
    <property type="entry name" value="NDH1_NuoK"/>
    <property type="match status" value="1"/>
</dbReference>
<keyword evidence="11" id="KW-1003">Cell membrane</keyword>
<comment type="function">
    <text evidence="11">NDH-1 shuttles electrons from NADH, via FMN and iron-sulfur (Fe-S) centers, to quinones in the respiratory chain. The immediate electron acceptor for the enzyme in this species is believed to be a menaquinone. Couples the redox reaction to proton translocation (for every two electrons transferred, four hydrogen ions are translocated across the cytoplasmic membrane), and thus conserves the redox energy in a proton gradient.</text>
</comment>
<keyword evidence="5 11" id="KW-0812">Transmembrane</keyword>
<evidence type="ECO:0000256" key="9">
    <source>
        <dbReference type="ARBA" id="ARBA00023027"/>
    </source>
</evidence>
<keyword evidence="10 11" id="KW-0472">Membrane</keyword>
<evidence type="ECO:0000256" key="5">
    <source>
        <dbReference type="ARBA" id="ARBA00022692"/>
    </source>
</evidence>
<accession>F0P0W2</accession>
<evidence type="ECO:0000256" key="2">
    <source>
        <dbReference type="ARBA" id="ARBA00004141"/>
    </source>
</evidence>
<organism evidence="12 13">
    <name type="scientific">Weeksella virosa (strain ATCC 43766 / DSM 16922 / JCM 21250 / CCUG 30538 / CDC 9751 / IAM 14551 / NBRC 16016 / NCTC 11634 / CL345/78)</name>
    <dbReference type="NCBI Taxonomy" id="865938"/>
    <lineage>
        <taxon>Bacteria</taxon>
        <taxon>Pseudomonadati</taxon>
        <taxon>Bacteroidota</taxon>
        <taxon>Flavobacteriia</taxon>
        <taxon>Flavobacteriales</taxon>
        <taxon>Weeksellaceae</taxon>
        <taxon>Weeksella</taxon>
    </lineage>
</organism>
<dbReference type="KEGG" id="wvi:Weevi_0813"/>
<feature type="transmembrane region" description="Helical" evidence="11">
    <location>
        <begin position="29"/>
        <end position="49"/>
    </location>
</feature>
<evidence type="ECO:0000313" key="13">
    <source>
        <dbReference type="Proteomes" id="UP000008641"/>
    </source>
</evidence>
<keyword evidence="6 11" id="KW-0874">Quinone</keyword>
<evidence type="ECO:0000256" key="4">
    <source>
        <dbReference type="ARBA" id="ARBA00022448"/>
    </source>
</evidence>
<dbReference type="NCBIfam" id="NF004320">
    <property type="entry name" value="PRK05715.1-2"/>
    <property type="match status" value="1"/>
</dbReference>
<evidence type="ECO:0000256" key="7">
    <source>
        <dbReference type="ARBA" id="ARBA00022967"/>
    </source>
</evidence>
<evidence type="ECO:0000256" key="1">
    <source>
        <dbReference type="ARBA" id="ARBA00002378"/>
    </source>
</evidence>
<keyword evidence="4 11" id="KW-0813">Transport</keyword>
<dbReference type="Proteomes" id="UP000008641">
    <property type="component" value="Chromosome"/>
</dbReference>
<dbReference type="GO" id="GO:0005886">
    <property type="term" value="C:plasma membrane"/>
    <property type="evidence" value="ECO:0007669"/>
    <property type="project" value="UniProtKB-SubCell"/>
</dbReference>
<comment type="function">
    <text evidence="1">NDH-1 shuttles electrons from NADH, via FMN and iron-sulfur (Fe-S) centers, to quinones in the respiratory chain. The immediate electron acceptor for the enzyme in this species is believed to be ubiquinone. Couples the redox reaction to proton translocation (for every two electrons transferred, four hydrogen ions are translocated across the cytoplasmic membrane), and thus conserves the redox energy in a proton gradient.</text>
</comment>
<dbReference type="PANTHER" id="PTHR11434">
    <property type="entry name" value="NADH-UBIQUINONE OXIDOREDUCTASE SUBUNIT ND4L"/>
    <property type="match status" value="1"/>
</dbReference>
<gene>
    <name evidence="11" type="primary">nuoK</name>
    <name evidence="12" type="ordered locus">Weevi_0813</name>
</gene>
<keyword evidence="8 11" id="KW-1133">Transmembrane helix</keyword>
<dbReference type="GO" id="GO:0050136">
    <property type="term" value="F:NADH dehydrogenase (quinone) (non-electrogenic) activity"/>
    <property type="evidence" value="ECO:0007669"/>
    <property type="project" value="UniProtKB-UniRule"/>
</dbReference>
<comment type="subcellular location">
    <subcellularLocation>
        <location evidence="11">Cell inner membrane</location>
        <topology evidence="11">Multi-pass membrane protein</topology>
    </subcellularLocation>
    <subcellularLocation>
        <location evidence="2">Membrane</location>
        <topology evidence="2">Multi-pass membrane protein</topology>
    </subcellularLocation>
</comment>
<dbReference type="GO" id="GO:0030964">
    <property type="term" value="C:NADH dehydrogenase complex"/>
    <property type="evidence" value="ECO:0007669"/>
    <property type="project" value="TreeGrafter"/>
</dbReference>
<keyword evidence="11" id="KW-0997">Cell inner membrane</keyword>
<evidence type="ECO:0000256" key="3">
    <source>
        <dbReference type="ARBA" id="ARBA00010519"/>
    </source>
</evidence>
<dbReference type="FunFam" id="1.10.287.3510:FF:000001">
    <property type="entry name" value="NADH-quinone oxidoreductase subunit K"/>
    <property type="match status" value="1"/>
</dbReference>
<evidence type="ECO:0000256" key="8">
    <source>
        <dbReference type="ARBA" id="ARBA00022989"/>
    </source>
</evidence>
<keyword evidence="7 11" id="KW-1278">Translocase</keyword>
<name>F0P0W2_WEEVC</name>
<keyword evidence="9 11" id="KW-0520">NAD</keyword>
<protein>
    <recommendedName>
        <fullName evidence="11">NADH-quinone oxidoreductase subunit K</fullName>
        <ecNumber evidence="11">7.1.1.-</ecNumber>
    </recommendedName>
    <alternativeName>
        <fullName evidence="11">NADH dehydrogenase I subunit K</fullName>
    </alternativeName>
    <alternativeName>
        <fullName evidence="11">NDH-1 subunit K</fullName>
    </alternativeName>
</protein>
<evidence type="ECO:0000256" key="6">
    <source>
        <dbReference type="ARBA" id="ARBA00022719"/>
    </source>
</evidence>
<feature type="transmembrane region" description="Helical" evidence="11">
    <location>
        <begin position="69"/>
        <end position="92"/>
    </location>
</feature>
<dbReference type="GO" id="GO:0042773">
    <property type="term" value="P:ATP synthesis coupled electron transport"/>
    <property type="evidence" value="ECO:0007669"/>
    <property type="project" value="InterPro"/>
</dbReference>
<keyword evidence="13" id="KW-1185">Reference proteome</keyword>
<dbReference type="eggNOG" id="COG0713">
    <property type="taxonomic scope" value="Bacteria"/>
</dbReference>